<gene>
    <name evidence="1" type="ORF">MPC4_90121</name>
</gene>
<dbReference type="Proteomes" id="UP000485880">
    <property type="component" value="Unassembled WGS sequence"/>
</dbReference>
<name>A0A8B6MDF3_METTU</name>
<protein>
    <submittedName>
        <fullName evidence="1">Uncharacterized protein</fullName>
    </submittedName>
</protein>
<keyword evidence="2" id="KW-1185">Reference proteome</keyword>
<organism evidence="1 2">
    <name type="scientific">Methylocella tundrae</name>
    <dbReference type="NCBI Taxonomy" id="227605"/>
    <lineage>
        <taxon>Bacteria</taxon>
        <taxon>Pseudomonadati</taxon>
        <taxon>Pseudomonadota</taxon>
        <taxon>Alphaproteobacteria</taxon>
        <taxon>Hyphomicrobiales</taxon>
        <taxon>Beijerinckiaceae</taxon>
        <taxon>Methylocella</taxon>
    </lineage>
</organism>
<accession>A0A8B6MDF3</accession>
<reference evidence="1 2" key="1">
    <citation type="submission" date="2019-05" db="EMBL/GenBank/DDBJ databases">
        <authorList>
            <person name="Farhan Ul Haque M."/>
        </authorList>
    </citation>
    <scope>NUCLEOTIDE SEQUENCE [LARGE SCALE GENOMIC DNA]</scope>
    <source>
        <strain evidence="1">2</strain>
    </source>
</reference>
<dbReference type="AlphaFoldDB" id="A0A8B6MDF3"/>
<evidence type="ECO:0000313" key="2">
    <source>
        <dbReference type="Proteomes" id="UP000485880"/>
    </source>
</evidence>
<dbReference type="EMBL" id="CABFMQ020000153">
    <property type="protein sequence ID" value="VTZ52646.1"/>
    <property type="molecule type" value="Genomic_DNA"/>
</dbReference>
<comment type="caution">
    <text evidence="1">The sequence shown here is derived from an EMBL/GenBank/DDBJ whole genome shotgun (WGS) entry which is preliminary data.</text>
</comment>
<proteinExistence type="predicted"/>
<sequence length="69" mass="7766">MVILIRRYPNQFSSGKRLTAYVIRLHSAGASLRDEEFPVSHLKLLPSPERRASMSAICEAPRRKAGESL</sequence>
<evidence type="ECO:0000313" key="1">
    <source>
        <dbReference type="EMBL" id="VTZ52646.1"/>
    </source>
</evidence>